<dbReference type="InterPro" id="IPR013766">
    <property type="entry name" value="Thioredoxin_domain"/>
</dbReference>
<organism evidence="3 4">
    <name type="scientific">Sediminihabitans luteus</name>
    <dbReference type="NCBI Taxonomy" id="1138585"/>
    <lineage>
        <taxon>Bacteria</taxon>
        <taxon>Bacillati</taxon>
        <taxon>Actinomycetota</taxon>
        <taxon>Actinomycetes</taxon>
        <taxon>Micrococcales</taxon>
        <taxon>Cellulomonadaceae</taxon>
        <taxon>Sediminihabitans</taxon>
    </lineage>
</organism>
<dbReference type="Proteomes" id="UP000231693">
    <property type="component" value="Unassembled WGS sequence"/>
</dbReference>
<comment type="caution">
    <text evidence="3">The sequence shown here is derived from an EMBL/GenBank/DDBJ whole genome shotgun (WGS) entry which is preliminary data.</text>
</comment>
<evidence type="ECO:0000313" key="4">
    <source>
        <dbReference type="Proteomes" id="UP000231693"/>
    </source>
</evidence>
<protein>
    <submittedName>
        <fullName evidence="3">Protein-disulfide isomerase</fullName>
    </submittedName>
</protein>
<dbReference type="AlphaFoldDB" id="A0A2M9CYU9"/>
<dbReference type="Gene3D" id="3.40.30.10">
    <property type="entry name" value="Glutaredoxin"/>
    <property type="match status" value="1"/>
</dbReference>
<evidence type="ECO:0000256" key="1">
    <source>
        <dbReference type="ARBA" id="ARBA00005791"/>
    </source>
</evidence>
<evidence type="ECO:0000259" key="2">
    <source>
        <dbReference type="PROSITE" id="PS51352"/>
    </source>
</evidence>
<dbReference type="EMBL" id="PGFE01000001">
    <property type="protein sequence ID" value="PJJ77080.1"/>
    <property type="molecule type" value="Genomic_DNA"/>
</dbReference>
<dbReference type="PANTHER" id="PTHR13887">
    <property type="entry name" value="GLUTATHIONE S-TRANSFERASE KAPPA"/>
    <property type="match status" value="1"/>
</dbReference>
<proteinExistence type="inferred from homology"/>
<gene>
    <name evidence="3" type="ORF">CLV28_0292</name>
</gene>
<comment type="similarity">
    <text evidence="1">Belongs to the thioredoxin family. DsbA subfamily.</text>
</comment>
<dbReference type="GO" id="GO:0016853">
    <property type="term" value="F:isomerase activity"/>
    <property type="evidence" value="ECO:0007669"/>
    <property type="project" value="UniProtKB-KW"/>
</dbReference>
<accession>A0A2M9CYU9</accession>
<dbReference type="PROSITE" id="PS51352">
    <property type="entry name" value="THIOREDOXIN_2"/>
    <property type="match status" value="1"/>
</dbReference>
<dbReference type="InterPro" id="IPR036249">
    <property type="entry name" value="Thioredoxin-like_sf"/>
</dbReference>
<dbReference type="RefSeq" id="WP_100421527.1">
    <property type="nucleotide sequence ID" value="NZ_BOOX01000016.1"/>
</dbReference>
<keyword evidence="3" id="KW-0413">Isomerase</keyword>
<reference evidence="3 4" key="1">
    <citation type="submission" date="2017-11" db="EMBL/GenBank/DDBJ databases">
        <title>Genomic Encyclopedia of Archaeal and Bacterial Type Strains, Phase II (KMG-II): From Individual Species to Whole Genera.</title>
        <authorList>
            <person name="Goeker M."/>
        </authorList>
    </citation>
    <scope>NUCLEOTIDE SEQUENCE [LARGE SCALE GENOMIC DNA]</scope>
    <source>
        <strain evidence="3 4">DSM 25478</strain>
    </source>
</reference>
<dbReference type="Pfam" id="PF13462">
    <property type="entry name" value="Thioredoxin_4"/>
    <property type="match status" value="1"/>
</dbReference>
<dbReference type="OrthoDB" id="117402at2"/>
<keyword evidence="4" id="KW-1185">Reference proteome</keyword>
<dbReference type="InterPro" id="IPR012336">
    <property type="entry name" value="Thioredoxin-like_fold"/>
</dbReference>
<evidence type="ECO:0000313" key="3">
    <source>
        <dbReference type="EMBL" id="PJJ77080.1"/>
    </source>
</evidence>
<feature type="domain" description="Thioredoxin" evidence="2">
    <location>
        <begin position="1"/>
        <end position="175"/>
    </location>
</feature>
<dbReference type="PANTHER" id="PTHR13887:SF55">
    <property type="entry name" value="SLR0313 PROTEIN"/>
    <property type="match status" value="1"/>
</dbReference>
<dbReference type="SUPFAM" id="SSF52833">
    <property type="entry name" value="Thioredoxin-like"/>
    <property type="match status" value="1"/>
</dbReference>
<name>A0A2M9CYU9_9CELL</name>
<sequence>MTTLPREVLVPADAHVLGSPDAPVTIVEFGDLECPYCKDAAPVLRDVVEASDGRARLVFRHFPLFEVHPHALTAALAVEAAAAQGRFWPLLDALFAQQDDLSDAGIVRAAATLGIEPAGLVGEAAQRFGGVVERDYADGLAAGVAGTPTVFVDGVRLTGRVTRESVQAAVDARLRGSG</sequence>